<dbReference type="Proteomes" id="UP001283212">
    <property type="component" value="Unassembled WGS sequence"/>
</dbReference>
<dbReference type="GO" id="GO:0046872">
    <property type="term" value="F:metal ion binding"/>
    <property type="evidence" value="ECO:0007669"/>
    <property type="project" value="UniProtKB-KW"/>
</dbReference>
<dbReference type="Pfam" id="PF19303">
    <property type="entry name" value="Anticodon_3"/>
    <property type="match status" value="1"/>
</dbReference>
<comment type="subcellular location">
    <subcellularLocation>
        <location evidence="2 15">Cytoplasm</location>
    </subcellularLocation>
</comment>
<evidence type="ECO:0000256" key="13">
    <source>
        <dbReference type="ARBA" id="ARBA00023146"/>
    </source>
</evidence>
<keyword evidence="7 15" id="KW-0479">Metal-binding</keyword>
<keyword evidence="13 15" id="KW-0030">Aminoacyl-tRNA synthetase</keyword>
<evidence type="ECO:0000256" key="14">
    <source>
        <dbReference type="ARBA" id="ARBA00047364"/>
    </source>
</evidence>
<dbReference type="CDD" id="cd02800">
    <property type="entry name" value="tRNA_bind_EcMetRS_like"/>
    <property type="match status" value="1"/>
</dbReference>
<dbReference type="GO" id="GO:0017101">
    <property type="term" value="C:aminoacyl-tRNA synthetase multienzyme complex"/>
    <property type="evidence" value="ECO:0007669"/>
    <property type="project" value="TreeGrafter"/>
</dbReference>
<feature type="binding site" evidence="15">
    <location>
        <position position="144"/>
    </location>
    <ligand>
        <name>Zn(2+)</name>
        <dbReference type="ChEBI" id="CHEBI:29105"/>
    </ligand>
</feature>
<evidence type="ECO:0000256" key="8">
    <source>
        <dbReference type="ARBA" id="ARBA00022741"/>
    </source>
</evidence>
<dbReference type="InterPro" id="IPR004495">
    <property type="entry name" value="Met-tRNA-synth_bsu_C"/>
</dbReference>
<name>A0AAE4SCS2_9EURY</name>
<comment type="function">
    <text evidence="1 15">Is required not only for elongation of protein synthesis but also for the initiation of all mRNA translation through initiator tRNA(fMet) aminoacylation.</text>
</comment>
<keyword evidence="4 15" id="KW-0963">Cytoplasm</keyword>
<dbReference type="Gene3D" id="1.10.730.10">
    <property type="entry name" value="Isoleucyl-tRNA Synthetase, Domain 1"/>
    <property type="match status" value="1"/>
</dbReference>
<organism evidence="17 18">
    <name type="scientific">Methanorbis rubei</name>
    <dbReference type="NCBI Taxonomy" id="3028300"/>
    <lineage>
        <taxon>Archaea</taxon>
        <taxon>Methanobacteriati</taxon>
        <taxon>Methanobacteriota</taxon>
        <taxon>Stenosarchaea group</taxon>
        <taxon>Methanomicrobia</taxon>
        <taxon>Methanomicrobiales</taxon>
        <taxon>Methanocorpusculaceae</taxon>
        <taxon>Methanorbis</taxon>
    </lineage>
</organism>
<dbReference type="SUPFAM" id="SSF57770">
    <property type="entry name" value="Methionyl-tRNA synthetase (MetRS), Zn-domain"/>
    <property type="match status" value="1"/>
</dbReference>
<dbReference type="SUPFAM" id="SSF50249">
    <property type="entry name" value="Nucleic acid-binding proteins"/>
    <property type="match status" value="1"/>
</dbReference>
<dbReference type="Pfam" id="PF09334">
    <property type="entry name" value="tRNA-synt_1g"/>
    <property type="match status" value="1"/>
</dbReference>
<dbReference type="NCBIfam" id="TIGR00399">
    <property type="entry name" value="metG_C_term"/>
    <property type="match status" value="1"/>
</dbReference>
<reference evidence="17 18" key="1">
    <citation type="submission" date="2023-06" db="EMBL/GenBank/DDBJ databases">
        <title>Genome sequence of Methancorpusculaceae sp. Cs1.</title>
        <authorList>
            <person name="Protasov E."/>
            <person name="Platt K."/>
            <person name="Poehlein A."/>
            <person name="Daniel R."/>
            <person name="Brune A."/>
        </authorList>
    </citation>
    <scope>NUCLEOTIDE SEQUENCE [LARGE SCALE GENOMIC DNA]</scope>
    <source>
        <strain evidence="17 18">Cs1</strain>
    </source>
</reference>
<comment type="catalytic activity">
    <reaction evidence="14 15">
        <text>tRNA(Met) + L-methionine + ATP = L-methionyl-tRNA(Met) + AMP + diphosphate</text>
        <dbReference type="Rhea" id="RHEA:13481"/>
        <dbReference type="Rhea" id="RHEA-COMP:9667"/>
        <dbReference type="Rhea" id="RHEA-COMP:9698"/>
        <dbReference type="ChEBI" id="CHEBI:30616"/>
        <dbReference type="ChEBI" id="CHEBI:33019"/>
        <dbReference type="ChEBI" id="CHEBI:57844"/>
        <dbReference type="ChEBI" id="CHEBI:78442"/>
        <dbReference type="ChEBI" id="CHEBI:78530"/>
        <dbReference type="ChEBI" id="CHEBI:456215"/>
        <dbReference type="EC" id="6.1.1.10"/>
    </reaction>
</comment>
<evidence type="ECO:0000313" key="18">
    <source>
        <dbReference type="Proteomes" id="UP001283212"/>
    </source>
</evidence>
<dbReference type="SUPFAM" id="SSF47323">
    <property type="entry name" value="Anticodon-binding domain of a subclass of class I aminoacyl-tRNA synthetases"/>
    <property type="match status" value="1"/>
</dbReference>
<keyword evidence="6 15" id="KW-0436">Ligase</keyword>
<comment type="cofactor">
    <cofactor evidence="15">
        <name>Zn(2+)</name>
        <dbReference type="ChEBI" id="CHEBI:29105"/>
    </cofactor>
    <text evidence="15">Binds 1 zinc ion per subunit.</text>
</comment>
<evidence type="ECO:0000256" key="10">
    <source>
        <dbReference type="ARBA" id="ARBA00022840"/>
    </source>
</evidence>
<dbReference type="InterPro" id="IPR014758">
    <property type="entry name" value="Met-tRNA_synth"/>
</dbReference>
<dbReference type="HAMAP" id="MF_00098">
    <property type="entry name" value="Met_tRNA_synth_type1"/>
    <property type="match status" value="1"/>
</dbReference>
<feature type="binding site" evidence="15">
    <location>
        <position position="330"/>
    </location>
    <ligand>
        <name>ATP</name>
        <dbReference type="ChEBI" id="CHEBI:30616"/>
    </ligand>
</feature>
<dbReference type="EC" id="6.1.1.10" evidence="15"/>
<dbReference type="SUPFAM" id="SSF52374">
    <property type="entry name" value="Nucleotidylyl transferase"/>
    <property type="match status" value="1"/>
</dbReference>
<keyword evidence="18" id="KW-1185">Reference proteome</keyword>
<dbReference type="GO" id="GO:0005524">
    <property type="term" value="F:ATP binding"/>
    <property type="evidence" value="ECO:0007669"/>
    <property type="project" value="UniProtKB-UniRule"/>
</dbReference>
<evidence type="ECO:0000256" key="2">
    <source>
        <dbReference type="ARBA" id="ARBA00004496"/>
    </source>
</evidence>
<dbReference type="FunFam" id="2.40.50.140:FF:000042">
    <property type="entry name" value="Methionine--tRNA ligase"/>
    <property type="match status" value="1"/>
</dbReference>
<dbReference type="CDD" id="cd07957">
    <property type="entry name" value="Anticodon_Ia_Met"/>
    <property type="match status" value="1"/>
</dbReference>
<feature type="binding site" evidence="15">
    <location>
        <position position="156"/>
    </location>
    <ligand>
        <name>Zn(2+)</name>
        <dbReference type="ChEBI" id="CHEBI:29105"/>
    </ligand>
</feature>
<evidence type="ECO:0000256" key="4">
    <source>
        <dbReference type="ARBA" id="ARBA00022490"/>
    </source>
</evidence>
<dbReference type="NCBIfam" id="NF001100">
    <property type="entry name" value="PRK00133.1"/>
    <property type="match status" value="1"/>
</dbReference>
<dbReference type="PROSITE" id="PS50886">
    <property type="entry name" value="TRBD"/>
    <property type="match status" value="1"/>
</dbReference>
<evidence type="ECO:0000256" key="6">
    <source>
        <dbReference type="ARBA" id="ARBA00022598"/>
    </source>
</evidence>
<dbReference type="InterPro" id="IPR023458">
    <property type="entry name" value="Met-tRNA_ligase_1"/>
</dbReference>
<dbReference type="PANTHER" id="PTHR45765">
    <property type="entry name" value="METHIONINE--TRNA LIGASE"/>
    <property type="match status" value="1"/>
</dbReference>
<sequence>MTNKPTVVTCGLPYTNGLCHLGHLRTYIPGDFYVRYLRRLGDDIVFICGSDNHGTPIVVTAETEHTTPRAVSEHYHAHFDEVFKSMGIRFDRFGMTDDSTNHNRTTSILKTLIEKGYVYEKTIQQSYCPNCKRFLPDRYVEGTCPYCGKHARGDECDQGCGRHLEPGEILDPVCATCGTKAELREQKHFYFKLSEFRDYLLEYLPTLKGTINARNYAIGWVENELTDWCITRMMDWGVKFPSPDAEGLVCYVWVDAPIGYISFTEEWAAATGGSWQKYWCEGDRVHFIGSDIIYHHCVFWPAMLHGAGYQPPSAVVASGMVTIDGQKFSKSRGYVVWTKEDYLEKGLPADYLRYYLLAYTSHTRELDFSWKEFQARINNELVNTFGNFANRSMTLVKTKFGDVPDVPVAQEIFDEIAKTLASVEEAVRAYEFKAAVDGILLLAGYGNSYISNAAPWKLIKEDPAAAAAVLKNCLQIVKACALLIQPVMPDSAQRLWAMLGYADDIESHPIADALVPFENRTLGEIYPLFARIEDKQREDLEATLAKRAIEAQNKAAGKNTMSEEVKVEIEPFSEEIISIDDVAKLDLRVGLVVKAEKVPKTEKLLRLQVDVGTEVRQIVSGIALSYTPEEMVGKKIIVVVNLKPAKFRGEESNGMLFAAGESASLLVPLLDVAPGTKVH</sequence>
<evidence type="ECO:0000256" key="11">
    <source>
        <dbReference type="ARBA" id="ARBA00022884"/>
    </source>
</evidence>
<protein>
    <recommendedName>
        <fullName evidence="15">Methionine--tRNA ligase</fullName>
        <ecNumber evidence="15">6.1.1.10</ecNumber>
    </recommendedName>
    <alternativeName>
        <fullName evidence="15">Methionyl-tRNA synthetase</fullName>
        <shortName evidence="15">MetRS</shortName>
    </alternativeName>
</protein>
<feature type="short sequence motif" description="'KMSKS' region" evidence="15">
    <location>
        <begin position="327"/>
        <end position="331"/>
    </location>
</feature>
<keyword evidence="11 15" id="KW-0694">RNA-binding</keyword>
<feature type="short sequence motif" description="'HIGH' region" evidence="15">
    <location>
        <begin position="13"/>
        <end position="23"/>
    </location>
</feature>
<dbReference type="Gene3D" id="2.40.50.140">
    <property type="entry name" value="Nucleic acid-binding proteins"/>
    <property type="match status" value="1"/>
</dbReference>
<keyword evidence="12 15" id="KW-0648">Protein biosynthesis</keyword>
<dbReference type="Gene3D" id="2.20.28.20">
    <property type="entry name" value="Methionyl-tRNA synthetase, Zn-domain"/>
    <property type="match status" value="1"/>
</dbReference>
<proteinExistence type="inferred from homology"/>
<comment type="caution">
    <text evidence="17">The sequence shown here is derived from an EMBL/GenBank/DDBJ whole genome shotgun (WGS) entry which is preliminary data.</text>
</comment>
<dbReference type="GO" id="GO:0004825">
    <property type="term" value="F:methionine-tRNA ligase activity"/>
    <property type="evidence" value="ECO:0007669"/>
    <property type="project" value="UniProtKB-UniRule"/>
</dbReference>
<dbReference type="Pfam" id="PF01588">
    <property type="entry name" value="tRNA_bind"/>
    <property type="match status" value="1"/>
</dbReference>
<dbReference type="FunFam" id="2.20.28.20:FF:000001">
    <property type="entry name" value="Methionine--tRNA ligase"/>
    <property type="match status" value="1"/>
</dbReference>
<feature type="domain" description="TRNA-binding" evidence="16">
    <location>
        <begin position="581"/>
        <end position="679"/>
    </location>
</feature>
<dbReference type="AlphaFoldDB" id="A0AAE4SCS2"/>
<keyword evidence="5 15" id="KW-0820">tRNA-binding</keyword>
<evidence type="ECO:0000256" key="9">
    <source>
        <dbReference type="ARBA" id="ARBA00022833"/>
    </source>
</evidence>
<evidence type="ECO:0000256" key="12">
    <source>
        <dbReference type="ARBA" id="ARBA00022917"/>
    </source>
</evidence>
<accession>A0AAE4SCS2</accession>
<dbReference type="InterPro" id="IPR009080">
    <property type="entry name" value="tRNAsynth_Ia_anticodon-bd"/>
</dbReference>
<dbReference type="PANTHER" id="PTHR45765:SF1">
    <property type="entry name" value="METHIONINE--TRNA LIGASE, CYTOPLASMIC"/>
    <property type="match status" value="1"/>
</dbReference>
<dbReference type="InterPro" id="IPR015413">
    <property type="entry name" value="Methionyl/Leucyl_tRNA_Synth"/>
</dbReference>
<feature type="binding site" evidence="15">
    <location>
        <position position="160"/>
    </location>
    <ligand>
        <name>Zn(2+)</name>
        <dbReference type="ChEBI" id="CHEBI:29105"/>
    </ligand>
</feature>
<dbReference type="PRINTS" id="PR01041">
    <property type="entry name" value="TRNASYNTHMET"/>
</dbReference>
<dbReference type="InterPro" id="IPR012340">
    <property type="entry name" value="NA-bd_OB-fold"/>
</dbReference>
<dbReference type="EMBL" id="JAWDKB010000007">
    <property type="protein sequence ID" value="MDV0444319.1"/>
    <property type="molecule type" value="Genomic_DNA"/>
</dbReference>
<feature type="binding site" evidence="15">
    <location>
        <position position="147"/>
    </location>
    <ligand>
        <name>Zn(2+)</name>
        <dbReference type="ChEBI" id="CHEBI:29105"/>
    </ligand>
</feature>
<keyword evidence="8 15" id="KW-0547">Nucleotide-binding</keyword>
<dbReference type="Gene3D" id="3.40.50.620">
    <property type="entry name" value="HUPs"/>
    <property type="match status" value="1"/>
</dbReference>
<dbReference type="GO" id="GO:0005829">
    <property type="term" value="C:cytosol"/>
    <property type="evidence" value="ECO:0007669"/>
    <property type="project" value="TreeGrafter"/>
</dbReference>
<dbReference type="NCBIfam" id="TIGR00398">
    <property type="entry name" value="metG"/>
    <property type="match status" value="1"/>
</dbReference>
<gene>
    <name evidence="15 17" type="primary">metG</name>
    <name evidence="17" type="ORF">McpCs1_17250</name>
</gene>
<dbReference type="InterPro" id="IPR002547">
    <property type="entry name" value="tRNA-bd_dom"/>
</dbReference>
<comment type="subunit">
    <text evidence="3 15">Homodimer.</text>
</comment>
<evidence type="ECO:0000259" key="16">
    <source>
        <dbReference type="PROSITE" id="PS50886"/>
    </source>
</evidence>
<evidence type="ECO:0000256" key="5">
    <source>
        <dbReference type="ARBA" id="ARBA00022555"/>
    </source>
</evidence>
<dbReference type="GO" id="GO:0000049">
    <property type="term" value="F:tRNA binding"/>
    <property type="evidence" value="ECO:0007669"/>
    <property type="project" value="UniProtKB-UniRule"/>
</dbReference>
<evidence type="ECO:0000256" key="7">
    <source>
        <dbReference type="ARBA" id="ARBA00022723"/>
    </source>
</evidence>
<keyword evidence="10 15" id="KW-0067">ATP-binding</keyword>
<evidence type="ECO:0000256" key="1">
    <source>
        <dbReference type="ARBA" id="ARBA00003314"/>
    </source>
</evidence>
<comment type="similarity">
    <text evidence="15">Belongs to the class-I aminoacyl-tRNA synthetase family. MetG type 1 subfamily.</text>
</comment>
<dbReference type="InterPro" id="IPR033911">
    <property type="entry name" value="MetRS_core"/>
</dbReference>
<dbReference type="InterPro" id="IPR041872">
    <property type="entry name" value="Anticodon_Met"/>
</dbReference>
<dbReference type="RefSeq" id="WP_338096817.1">
    <property type="nucleotide sequence ID" value="NZ_JAWDKB010000007.1"/>
</dbReference>
<dbReference type="InterPro" id="IPR014729">
    <property type="entry name" value="Rossmann-like_a/b/a_fold"/>
</dbReference>
<keyword evidence="9 15" id="KW-0862">Zinc</keyword>
<evidence type="ECO:0000256" key="15">
    <source>
        <dbReference type="HAMAP-Rule" id="MF_00098"/>
    </source>
</evidence>
<dbReference type="GO" id="GO:0006431">
    <property type="term" value="P:methionyl-tRNA aminoacylation"/>
    <property type="evidence" value="ECO:0007669"/>
    <property type="project" value="UniProtKB-UniRule"/>
</dbReference>
<evidence type="ECO:0000313" key="17">
    <source>
        <dbReference type="EMBL" id="MDV0444319.1"/>
    </source>
</evidence>
<dbReference type="InterPro" id="IPR029038">
    <property type="entry name" value="MetRS_Zn"/>
</dbReference>
<evidence type="ECO:0000256" key="3">
    <source>
        <dbReference type="ARBA" id="ARBA00011738"/>
    </source>
</evidence>
<dbReference type="CDD" id="cd00814">
    <property type="entry name" value="MetRS_core"/>
    <property type="match status" value="1"/>
</dbReference>